<comment type="caution">
    <text evidence="3">The sequence shown here is derived from an EMBL/GenBank/DDBJ whole genome shotgun (WGS) entry which is preliminary data.</text>
</comment>
<dbReference type="Gene3D" id="1.10.530.10">
    <property type="match status" value="1"/>
</dbReference>
<evidence type="ECO:0000256" key="1">
    <source>
        <dbReference type="ARBA" id="ARBA00022729"/>
    </source>
</evidence>
<dbReference type="InterPro" id="IPR007137">
    <property type="entry name" value="DUF348"/>
</dbReference>
<dbReference type="InterPro" id="IPR011098">
    <property type="entry name" value="G5_dom"/>
</dbReference>
<dbReference type="Pfam" id="PF03990">
    <property type="entry name" value="DUF348"/>
    <property type="match status" value="1"/>
</dbReference>
<evidence type="ECO:0000313" key="4">
    <source>
        <dbReference type="Proteomes" id="UP001200537"/>
    </source>
</evidence>
<accession>A0AAJ1F6Z5</accession>
<dbReference type="Pfam" id="PF07501">
    <property type="entry name" value="G5"/>
    <property type="match status" value="1"/>
</dbReference>
<dbReference type="Proteomes" id="UP001200537">
    <property type="component" value="Unassembled WGS sequence"/>
</dbReference>
<gene>
    <name evidence="3" type="ORF">L0M99_00100</name>
</gene>
<dbReference type="InterPro" id="IPR023346">
    <property type="entry name" value="Lysozyme-like_dom_sf"/>
</dbReference>
<dbReference type="SMART" id="SM01208">
    <property type="entry name" value="G5"/>
    <property type="match status" value="1"/>
</dbReference>
<protein>
    <submittedName>
        <fullName evidence="3">Ubiquitin-like domain-containing protein</fullName>
    </submittedName>
</protein>
<evidence type="ECO:0000313" key="3">
    <source>
        <dbReference type="EMBL" id="MCG4616898.1"/>
    </source>
</evidence>
<feature type="domain" description="G5" evidence="2">
    <location>
        <begin position="169"/>
        <end position="249"/>
    </location>
</feature>
<dbReference type="Gene3D" id="2.20.230.10">
    <property type="entry name" value="Resuscitation-promoting factor rpfb"/>
    <property type="match status" value="1"/>
</dbReference>
<organism evidence="3 4">
    <name type="scientific">Varibaculum cambriense</name>
    <dbReference type="NCBI Taxonomy" id="184870"/>
    <lineage>
        <taxon>Bacteria</taxon>
        <taxon>Bacillati</taxon>
        <taxon>Actinomycetota</taxon>
        <taxon>Actinomycetes</taxon>
        <taxon>Actinomycetales</taxon>
        <taxon>Actinomycetaceae</taxon>
        <taxon>Varibaculum</taxon>
    </lineage>
</organism>
<dbReference type="AlphaFoldDB" id="A0AAJ1F6Z5"/>
<sequence>MSRKHRRTSAKMTAIFAGIAAVIVLGGGVAVASEYKTVTVTVDGASRQVQTMNRTVEQVVSDMGIKVGQYDQVVPALDTQMSRNQKIKIVHARPVVLQGTKDAKIDWGVDDHDSPKLKATFRVDGKEVNGTYQEGADPRVAAQAAGIELAALDRVVVEETSSDAATIKVSRVERGITKQEQVSAPPVKEVADQTLAPGTKVVEDEGKEEVTAKSTFVEKVDGAVAFQSPEQVTTLVKAEPKIVRVGPADTSSSEETDYGPVVPAGQAQEIAHEKVIARGWSEGQFTCLVKLWNRESGWNAAARNPSSGAYGIPQALPAGKMASAGADWRTNAATQIEWGLGYIAGRYGDPCGAWQHSERVNWY</sequence>
<proteinExistence type="predicted"/>
<dbReference type="PROSITE" id="PS51109">
    <property type="entry name" value="G5"/>
    <property type="match status" value="1"/>
</dbReference>
<dbReference type="SUPFAM" id="SSF53955">
    <property type="entry name" value="Lysozyme-like"/>
    <property type="match status" value="1"/>
</dbReference>
<evidence type="ECO:0000259" key="2">
    <source>
        <dbReference type="PROSITE" id="PS51109"/>
    </source>
</evidence>
<reference evidence="3" key="1">
    <citation type="submission" date="2022-01" db="EMBL/GenBank/DDBJ databases">
        <title>Collection of gut derived symbiotic bacterial strains cultured from healthy donors.</title>
        <authorList>
            <person name="Lin H."/>
            <person name="Kohout C."/>
            <person name="Waligurski E."/>
            <person name="Pamer E.G."/>
        </authorList>
    </citation>
    <scope>NUCLEOTIDE SEQUENCE</scope>
    <source>
        <strain evidence="3">DFI.7.46</strain>
    </source>
</reference>
<dbReference type="EMBL" id="JAKNHJ010000001">
    <property type="protein sequence ID" value="MCG4616898.1"/>
    <property type="molecule type" value="Genomic_DNA"/>
</dbReference>
<name>A0AAJ1F6Z5_9ACTO</name>
<dbReference type="RefSeq" id="WP_238127349.1">
    <property type="nucleotide sequence ID" value="NZ_JAGZVZ010000003.1"/>
</dbReference>
<keyword evidence="1" id="KW-0732">Signal</keyword>